<evidence type="ECO:0000313" key="1">
    <source>
        <dbReference type="EMBL" id="KAF8452139.1"/>
    </source>
</evidence>
<dbReference type="AlphaFoldDB" id="A0AAD4GMW9"/>
<organism evidence="1 2">
    <name type="scientific">Boletus edulis BED1</name>
    <dbReference type="NCBI Taxonomy" id="1328754"/>
    <lineage>
        <taxon>Eukaryota</taxon>
        <taxon>Fungi</taxon>
        <taxon>Dikarya</taxon>
        <taxon>Basidiomycota</taxon>
        <taxon>Agaricomycotina</taxon>
        <taxon>Agaricomycetes</taxon>
        <taxon>Agaricomycetidae</taxon>
        <taxon>Boletales</taxon>
        <taxon>Boletineae</taxon>
        <taxon>Boletaceae</taxon>
        <taxon>Boletoideae</taxon>
        <taxon>Boletus</taxon>
    </lineage>
</organism>
<feature type="non-terminal residue" evidence="1">
    <location>
        <position position="1"/>
    </location>
</feature>
<keyword evidence="2" id="KW-1185">Reference proteome</keyword>
<evidence type="ECO:0000313" key="2">
    <source>
        <dbReference type="Proteomes" id="UP001194468"/>
    </source>
</evidence>
<comment type="caution">
    <text evidence="1">The sequence shown here is derived from an EMBL/GenBank/DDBJ whole genome shotgun (WGS) entry which is preliminary data.</text>
</comment>
<name>A0AAD4GMW9_BOLED</name>
<gene>
    <name evidence="1" type="ORF">L210DRAFT_834093</name>
</gene>
<accession>A0AAD4GMW9</accession>
<proteinExistence type="predicted"/>
<dbReference type="EMBL" id="WHUW01000001">
    <property type="protein sequence ID" value="KAF8452139.1"/>
    <property type="molecule type" value="Genomic_DNA"/>
</dbReference>
<dbReference type="Proteomes" id="UP001194468">
    <property type="component" value="Unassembled WGS sequence"/>
</dbReference>
<protein>
    <submittedName>
        <fullName evidence="1">Uncharacterized protein</fullName>
    </submittedName>
</protein>
<reference evidence="1" key="1">
    <citation type="submission" date="2019-10" db="EMBL/GenBank/DDBJ databases">
        <authorList>
            <consortium name="DOE Joint Genome Institute"/>
            <person name="Kuo A."/>
            <person name="Miyauchi S."/>
            <person name="Kiss E."/>
            <person name="Drula E."/>
            <person name="Kohler A."/>
            <person name="Sanchez-Garcia M."/>
            <person name="Andreopoulos B."/>
            <person name="Barry K.W."/>
            <person name="Bonito G."/>
            <person name="Buee M."/>
            <person name="Carver A."/>
            <person name="Chen C."/>
            <person name="Cichocki N."/>
            <person name="Clum A."/>
            <person name="Culley D."/>
            <person name="Crous P.W."/>
            <person name="Fauchery L."/>
            <person name="Girlanda M."/>
            <person name="Hayes R."/>
            <person name="Keri Z."/>
            <person name="LaButti K."/>
            <person name="Lipzen A."/>
            <person name="Lombard V."/>
            <person name="Magnuson J."/>
            <person name="Maillard F."/>
            <person name="Morin E."/>
            <person name="Murat C."/>
            <person name="Nolan M."/>
            <person name="Ohm R."/>
            <person name="Pangilinan J."/>
            <person name="Pereira M."/>
            <person name="Perotto S."/>
            <person name="Peter M."/>
            <person name="Riley R."/>
            <person name="Sitrit Y."/>
            <person name="Stielow B."/>
            <person name="Szollosi G."/>
            <person name="Zifcakova L."/>
            <person name="Stursova M."/>
            <person name="Spatafora J.W."/>
            <person name="Tedersoo L."/>
            <person name="Vaario L.-M."/>
            <person name="Yamada A."/>
            <person name="Yan M."/>
            <person name="Wang P."/>
            <person name="Xu J."/>
            <person name="Bruns T."/>
            <person name="Baldrian P."/>
            <person name="Vilgalys R."/>
            <person name="Henrissat B."/>
            <person name="Grigoriev I.V."/>
            <person name="Hibbett D."/>
            <person name="Nagy L.G."/>
            <person name="Martin F.M."/>
        </authorList>
    </citation>
    <scope>NUCLEOTIDE SEQUENCE</scope>
    <source>
        <strain evidence="1">BED1</strain>
    </source>
</reference>
<feature type="non-terminal residue" evidence="1">
    <location>
        <position position="159"/>
    </location>
</feature>
<sequence>GYKLCQQISKNLQQRSQTIQKAIAEYNIQASRLVPPQHSISWKEIVKYMSLGEFDLLQHTWDDVHDHIWAKPAVHEGMAKFFKLCRAKEEIIRLNVEIWCLRTAIYDEEVEVSKTIVSMHEVQPLLAAELCRRHQTHAAVNAIHLYCLNLIEKQYSLAR</sequence>
<reference evidence="1" key="2">
    <citation type="journal article" date="2020" name="Nat. Commun.">
        <title>Large-scale genome sequencing of mycorrhizal fungi provides insights into the early evolution of symbiotic traits.</title>
        <authorList>
            <person name="Miyauchi S."/>
            <person name="Kiss E."/>
            <person name="Kuo A."/>
            <person name="Drula E."/>
            <person name="Kohler A."/>
            <person name="Sanchez-Garcia M."/>
            <person name="Morin E."/>
            <person name="Andreopoulos B."/>
            <person name="Barry K.W."/>
            <person name="Bonito G."/>
            <person name="Buee M."/>
            <person name="Carver A."/>
            <person name="Chen C."/>
            <person name="Cichocki N."/>
            <person name="Clum A."/>
            <person name="Culley D."/>
            <person name="Crous P.W."/>
            <person name="Fauchery L."/>
            <person name="Girlanda M."/>
            <person name="Hayes R.D."/>
            <person name="Keri Z."/>
            <person name="LaButti K."/>
            <person name="Lipzen A."/>
            <person name="Lombard V."/>
            <person name="Magnuson J."/>
            <person name="Maillard F."/>
            <person name="Murat C."/>
            <person name="Nolan M."/>
            <person name="Ohm R.A."/>
            <person name="Pangilinan J."/>
            <person name="Pereira M.F."/>
            <person name="Perotto S."/>
            <person name="Peter M."/>
            <person name="Pfister S."/>
            <person name="Riley R."/>
            <person name="Sitrit Y."/>
            <person name="Stielow J.B."/>
            <person name="Szollosi G."/>
            <person name="Zifcakova L."/>
            <person name="Stursova M."/>
            <person name="Spatafora J.W."/>
            <person name="Tedersoo L."/>
            <person name="Vaario L.M."/>
            <person name="Yamada A."/>
            <person name="Yan M."/>
            <person name="Wang P."/>
            <person name="Xu J."/>
            <person name="Bruns T."/>
            <person name="Baldrian P."/>
            <person name="Vilgalys R."/>
            <person name="Dunand C."/>
            <person name="Henrissat B."/>
            <person name="Grigoriev I.V."/>
            <person name="Hibbett D."/>
            <person name="Nagy L.G."/>
            <person name="Martin F.M."/>
        </authorList>
    </citation>
    <scope>NUCLEOTIDE SEQUENCE</scope>
    <source>
        <strain evidence="1">BED1</strain>
    </source>
</reference>